<dbReference type="EMBL" id="JBHMBW010000104">
    <property type="protein sequence ID" value="MFB9630998.1"/>
    <property type="molecule type" value="Genomic_DNA"/>
</dbReference>
<dbReference type="RefSeq" id="WP_344999276.1">
    <property type="nucleotide sequence ID" value="NZ_BAAAXV010000009.1"/>
</dbReference>
<accession>A0ABV5SIV0</accession>
<dbReference type="Proteomes" id="UP001589532">
    <property type="component" value="Unassembled WGS sequence"/>
</dbReference>
<sequence length="405" mass="43872">MRGEQDLIRTLRTAADRVERLDLVAGVAARRRVRRTRQRMRVLLAAAAVVAVAGGTTAALSGENQRAQPAVTPSAPRYTSAAALWPNAVAKVPARTAEGWKIHPVTALSATEVLMLAPAQALGQPSRLEVYDMARKTTRVLGQVPGIKKMTAPAGLAVGSRYFAWYGPRFGKPTHFWIMPRSGGTAVHVAQTTANVDSVGLTEDSLVWSLQDSGGVYRVPLTGGAPSRLTGSDGLHLIAWPWAAGYDSDAPTRNHNRIVNLETRQSFDVRVPKKARLTQCTSQWCTGELKGRMFVQRADGAGRKILPAELKPYSPRLLVGDRYALAWLGEDRAPLDVLYDMSTGAMAGLGERLPGTQVTPVTDGLLTSAPSTTLFWNQDAPPRESGKSPWDAKEWTVLNLLAVRR</sequence>
<evidence type="ECO:0000313" key="2">
    <source>
        <dbReference type="EMBL" id="MFB9630998.1"/>
    </source>
</evidence>
<evidence type="ECO:0000313" key="3">
    <source>
        <dbReference type="Proteomes" id="UP001589532"/>
    </source>
</evidence>
<keyword evidence="3" id="KW-1185">Reference proteome</keyword>
<reference evidence="2 3" key="1">
    <citation type="submission" date="2024-09" db="EMBL/GenBank/DDBJ databases">
        <authorList>
            <person name="Sun Q."/>
            <person name="Mori K."/>
        </authorList>
    </citation>
    <scope>NUCLEOTIDE SEQUENCE [LARGE SCALE GENOMIC DNA]</scope>
    <source>
        <strain evidence="2 3">JCM 3143</strain>
    </source>
</reference>
<keyword evidence="1" id="KW-0472">Membrane</keyword>
<gene>
    <name evidence="2" type="ORF">ACFFSA_48700</name>
</gene>
<proteinExistence type="predicted"/>
<keyword evidence="1" id="KW-0812">Transmembrane</keyword>
<name>A0ABV5SIV0_9ACTN</name>
<protein>
    <recommendedName>
        <fullName evidence="4">WD40 repeat domain-containing protein</fullName>
    </recommendedName>
</protein>
<keyword evidence="1" id="KW-1133">Transmembrane helix</keyword>
<organism evidence="2 3">
    <name type="scientific">Nonomuraea helvata</name>
    <dbReference type="NCBI Taxonomy" id="37484"/>
    <lineage>
        <taxon>Bacteria</taxon>
        <taxon>Bacillati</taxon>
        <taxon>Actinomycetota</taxon>
        <taxon>Actinomycetes</taxon>
        <taxon>Streptosporangiales</taxon>
        <taxon>Streptosporangiaceae</taxon>
        <taxon>Nonomuraea</taxon>
    </lineage>
</organism>
<evidence type="ECO:0000256" key="1">
    <source>
        <dbReference type="SAM" id="Phobius"/>
    </source>
</evidence>
<dbReference type="SUPFAM" id="SSF82171">
    <property type="entry name" value="DPP6 N-terminal domain-like"/>
    <property type="match status" value="1"/>
</dbReference>
<evidence type="ECO:0008006" key="4">
    <source>
        <dbReference type="Google" id="ProtNLM"/>
    </source>
</evidence>
<feature type="transmembrane region" description="Helical" evidence="1">
    <location>
        <begin position="40"/>
        <end position="60"/>
    </location>
</feature>
<comment type="caution">
    <text evidence="2">The sequence shown here is derived from an EMBL/GenBank/DDBJ whole genome shotgun (WGS) entry which is preliminary data.</text>
</comment>